<keyword evidence="4" id="KW-1185">Reference proteome</keyword>
<dbReference type="Proteomes" id="UP000827549">
    <property type="component" value="Chromosome 3"/>
</dbReference>
<dbReference type="GeneID" id="87808408"/>
<keyword evidence="2" id="KW-0472">Membrane</keyword>
<name>A0AAF0Y7U8_9TREE</name>
<dbReference type="AlphaFoldDB" id="A0AAF0Y7U8"/>
<feature type="compositionally biased region" description="Polar residues" evidence="1">
    <location>
        <begin position="410"/>
        <end position="421"/>
    </location>
</feature>
<dbReference type="EMBL" id="CP086716">
    <property type="protein sequence ID" value="WOO81655.1"/>
    <property type="molecule type" value="Genomic_DNA"/>
</dbReference>
<evidence type="ECO:0000313" key="3">
    <source>
        <dbReference type="EMBL" id="WOO81655.1"/>
    </source>
</evidence>
<gene>
    <name evidence="3" type="ORF">LOC62_03G005178</name>
</gene>
<feature type="transmembrane region" description="Helical" evidence="2">
    <location>
        <begin position="491"/>
        <end position="516"/>
    </location>
</feature>
<keyword evidence="2" id="KW-0812">Transmembrane</keyword>
<keyword evidence="2" id="KW-1133">Transmembrane helix</keyword>
<feature type="region of interest" description="Disordered" evidence="1">
    <location>
        <begin position="410"/>
        <end position="432"/>
    </location>
</feature>
<evidence type="ECO:0000313" key="4">
    <source>
        <dbReference type="Proteomes" id="UP000827549"/>
    </source>
</evidence>
<protein>
    <submittedName>
        <fullName evidence="3">Uncharacterized protein</fullName>
    </submittedName>
</protein>
<reference evidence="3" key="1">
    <citation type="submission" date="2023-10" db="EMBL/GenBank/DDBJ databases">
        <authorList>
            <person name="Noh H."/>
        </authorList>
    </citation>
    <scope>NUCLEOTIDE SEQUENCE</scope>
    <source>
        <strain evidence="3">DUCC4014</strain>
    </source>
</reference>
<organism evidence="3 4">
    <name type="scientific">Vanrija pseudolonga</name>
    <dbReference type="NCBI Taxonomy" id="143232"/>
    <lineage>
        <taxon>Eukaryota</taxon>
        <taxon>Fungi</taxon>
        <taxon>Dikarya</taxon>
        <taxon>Basidiomycota</taxon>
        <taxon>Agaricomycotina</taxon>
        <taxon>Tremellomycetes</taxon>
        <taxon>Trichosporonales</taxon>
        <taxon>Trichosporonaceae</taxon>
        <taxon>Vanrija</taxon>
    </lineage>
</organism>
<feature type="region of interest" description="Disordered" evidence="1">
    <location>
        <begin position="1"/>
        <end position="76"/>
    </location>
</feature>
<accession>A0AAF0Y7U8</accession>
<evidence type="ECO:0000256" key="2">
    <source>
        <dbReference type="SAM" id="Phobius"/>
    </source>
</evidence>
<feature type="compositionally biased region" description="Low complexity" evidence="1">
    <location>
        <begin position="53"/>
        <end position="63"/>
    </location>
</feature>
<proteinExistence type="predicted"/>
<feature type="compositionally biased region" description="Basic residues" evidence="1">
    <location>
        <begin position="13"/>
        <end position="45"/>
    </location>
</feature>
<evidence type="ECO:0000256" key="1">
    <source>
        <dbReference type="SAM" id="MobiDB-lite"/>
    </source>
</evidence>
<dbReference type="RefSeq" id="XP_062627687.1">
    <property type="nucleotide sequence ID" value="XM_062771703.1"/>
</dbReference>
<sequence length="528" mass="55770">MPSPTTYDQKQHNQYHRHAHQYHHNQLHQRPSPGHHHHQQQHHHYTTAGDRFPFSTSTAATLPTSPPPGLSSSSLSSSSTLISLSQDITALLSLSLEAGVSLVNDRVRAALGLVGIGSRVNAPPPRRALESGSGLAVVVVGAADATGQSLTLRLAKSGYTVFPFVPVATTTASMNGPIAPPLSAPLSTLLLAWSGVQKRLQARDPGHTGAVVPVVVDDSDDGFFTYPASAPPSPPKRGGRFAHAGETVRAYCRDNGLALVAIVCAAPTAIPGRPPRSPDIPHTLADTLPTDVAPIIDLPASSLVRADEEALVALYRAHVLDPLCVVRALGDLLAQPRGAGSPHGRVLFVETSGCVDELELRAPSFGAPAGAPQLIATARAETARILRSELASAGIDVCEIVVGPMAPRLSPTTHVRSSSGDSDTDKALASATHPDYSDKAVVSLQLQRDGPIMSRLRTVARVFAVDDALVYSCVRRAIEDRYPRSRHHAGLVPLLATVVSATPGVGVVTVLGRWVLGRLFAPRKRSRR</sequence>